<evidence type="ECO:0000256" key="1">
    <source>
        <dbReference type="SAM" id="Phobius"/>
    </source>
</evidence>
<feature type="transmembrane region" description="Helical" evidence="1">
    <location>
        <begin position="165"/>
        <end position="187"/>
    </location>
</feature>
<dbReference type="CDD" id="cd13128">
    <property type="entry name" value="MATE_Wzx_like"/>
    <property type="match status" value="1"/>
</dbReference>
<dbReference type="InterPro" id="IPR052556">
    <property type="entry name" value="PolySynth_Transporter"/>
</dbReference>
<gene>
    <name evidence="2" type="ORF">PMH09_16670</name>
</gene>
<accession>A0ABT7C2Q7</accession>
<name>A0ABT7C2Q7_9CYAN</name>
<feature type="transmembrane region" description="Helical" evidence="1">
    <location>
        <begin position="396"/>
        <end position="417"/>
    </location>
</feature>
<keyword evidence="3" id="KW-1185">Reference proteome</keyword>
<feature type="transmembrane region" description="Helical" evidence="1">
    <location>
        <begin position="95"/>
        <end position="118"/>
    </location>
</feature>
<feature type="transmembrane region" description="Helical" evidence="1">
    <location>
        <begin position="370"/>
        <end position="390"/>
    </location>
</feature>
<sequence length="439" mass="48941">MFKKISELNEKISPKLRQIISNASWLASEKILQMGLGLFIGVWVARYLGPKQFGILSYAIAFIGLLAPLAKVGLEKVVVRDLVQNPSEKDEILGTAFGIQLISSILAYLLAITTISWMRPTDTLTHILVQIIGFGMFFQVFHTIDLWFQSQVQSKYTVWSKNSAYLFANGIKIVLIYSQISVVFFAWNALGEIILSTIGLLLAYQLNGNSITAWRVRLDWVKKLLKDSLPLMFSGIAVTIYLRVDMVMLGQIFGDETVGIYSVATRISELWYFIPTSIVSSVSPAIIESRSVSKILYEERLQKLFTIMTGLAYAIAIPMAFLATPIILLLYGEQYAASGSVLTIHIWASIFVFLGVAKGVWIVTEGLTRFALISTCCGAIVNIALNLFLIPQYGETGAAIATVISYGCADYLVYITYPRFREIGRLMTNALILKSLWQR</sequence>
<dbReference type="EMBL" id="JAQOSQ010000020">
    <property type="protein sequence ID" value="MDJ1184823.1"/>
    <property type="molecule type" value="Genomic_DNA"/>
</dbReference>
<organism evidence="2 3">
    <name type="scientific">Roseofilum casamattae BLCC-M143</name>
    <dbReference type="NCBI Taxonomy" id="3022442"/>
    <lineage>
        <taxon>Bacteria</taxon>
        <taxon>Bacillati</taxon>
        <taxon>Cyanobacteriota</taxon>
        <taxon>Cyanophyceae</taxon>
        <taxon>Desertifilales</taxon>
        <taxon>Desertifilaceae</taxon>
        <taxon>Roseofilum</taxon>
        <taxon>Roseofilum casamattae</taxon>
    </lineage>
</organism>
<protein>
    <submittedName>
        <fullName evidence="2">Flippase</fullName>
    </submittedName>
</protein>
<dbReference type="PANTHER" id="PTHR43424">
    <property type="entry name" value="LOCUS PUTATIVE PROTEIN 1-RELATED"/>
    <property type="match status" value="1"/>
</dbReference>
<comment type="caution">
    <text evidence="2">The sequence shown here is derived from an EMBL/GenBank/DDBJ whole genome shotgun (WGS) entry which is preliminary data.</text>
</comment>
<reference evidence="2 3" key="1">
    <citation type="submission" date="2023-01" db="EMBL/GenBank/DDBJ databases">
        <title>Novel diversity within Roseofilum (Cyanobacteria; Desertifilaceae) from marine benthic mats with descriptions of four novel species.</title>
        <authorList>
            <person name="Wang Y."/>
            <person name="Berthold D.E."/>
            <person name="Hu J."/>
            <person name="Lefler F.W."/>
            <person name="Laughinghouse H.D. IV."/>
        </authorList>
    </citation>
    <scope>NUCLEOTIDE SEQUENCE [LARGE SCALE GENOMIC DNA]</scope>
    <source>
        <strain evidence="2 3">BLCC-M143</strain>
    </source>
</reference>
<evidence type="ECO:0000313" key="2">
    <source>
        <dbReference type="EMBL" id="MDJ1184823.1"/>
    </source>
</evidence>
<keyword evidence="1" id="KW-0472">Membrane</keyword>
<dbReference type="Proteomes" id="UP001232992">
    <property type="component" value="Unassembled WGS sequence"/>
</dbReference>
<feature type="transmembrane region" description="Helical" evidence="1">
    <location>
        <begin position="344"/>
        <end position="363"/>
    </location>
</feature>
<feature type="transmembrane region" description="Helical" evidence="1">
    <location>
        <begin position="31"/>
        <end position="49"/>
    </location>
</feature>
<dbReference type="Pfam" id="PF13440">
    <property type="entry name" value="Polysacc_synt_3"/>
    <property type="match status" value="1"/>
</dbReference>
<dbReference type="RefSeq" id="WP_283759478.1">
    <property type="nucleotide sequence ID" value="NZ_JAQOSQ010000020.1"/>
</dbReference>
<feature type="transmembrane region" description="Helical" evidence="1">
    <location>
        <begin position="55"/>
        <end position="74"/>
    </location>
</feature>
<dbReference type="PANTHER" id="PTHR43424:SF1">
    <property type="entry name" value="LOCUS PUTATIVE PROTEIN 1-RELATED"/>
    <property type="match status" value="1"/>
</dbReference>
<feature type="transmembrane region" description="Helical" evidence="1">
    <location>
        <begin position="193"/>
        <end position="216"/>
    </location>
</feature>
<keyword evidence="1" id="KW-1133">Transmembrane helix</keyword>
<evidence type="ECO:0000313" key="3">
    <source>
        <dbReference type="Proteomes" id="UP001232992"/>
    </source>
</evidence>
<feature type="transmembrane region" description="Helical" evidence="1">
    <location>
        <begin position="124"/>
        <end position="144"/>
    </location>
</feature>
<keyword evidence="1" id="KW-0812">Transmembrane</keyword>
<proteinExistence type="predicted"/>
<feature type="transmembrane region" description="Helical" evidence="1">
    <location>
        <begin position="307"/>
        <end position="332"/>
    </location>
</feature>